<accession>A0A2I0JAB5</accession>
<dbReference type="EMBL" id="PGOL01001874">
    <property type="protein sequence ID" value="PKI53188.1"/>
    <property type="molecule type" value="Genomic_DNA"/>
</dbReference>
<feature type="domain" description="G-patch" evidence="1">
    <location>
        <begin position="383"/>
        <end position="429"/>
    </location>
</feature>
<dbReference type="AlphaFoldDB" id="A0A2I0JAB5"/>
<sequence length="538" mass="58487">MTLKVGDVPTWTDLCQKFLDQYRFCAETPPTLLDLSMTEMKEDLIEAGKKLDMGVKLGRIEGFTADFGGLYPCITDFSGICTSRALCVALPNIAGLLLDPANCYPVATSATAYSCSGSTSCWTLRNRIQEMIDARQISFNEVKPPNVRANPLPDHGSSSGPSVNMISIATIGENEATQKTPIPLVINHAPTEVAFAVVPFVIEPADKGKAPATAFSAIPEAVSLPTKKVTDQEAEAFMKVIKVSEYKVVEQMGKSPAHISLLALLLSSEPHRNALLKVLAAAPVPKDTAPDRIKETVNSIFSNQISFAEDELPSEGQGHLRALHIVCKCNNHVIGRVMIDNGSALNICPVSTLKQVNVDMSRICASKTTVRAFDFSKREVNGEIDLLIDVLLKNDYVPGTGLGARTQGILRPIEMEEYRNRRGLGFRPSCHEIVQARHGKHLYHLAAQYGKLFKGIPIPPLSQFFAAPPQIMGGTSDSPITKSDDFSSDAIEAFLALPAIYAVTKETSSRVHNRPVQEDEKLTNWTSVPLYSAIVADV</sequence>
<dbReference type="PROSITE" id="PS50174">
    <property type="entry name" value="G_PATCH"/>
    <property type="match status" value="1"/>
</dbReference>
<dbReference type="InterPro" id="IPR000467">
    <property type="entry name" value="G_patch_dom"/>
</dbReference>
<keyword evidence="3" id="KW-1185">Reference proteome</keyword>
<name>A0A2I0JAB5_PUNGR</name>
<organism evidence="2 3">
    <name type="scientific">Punica granatum</name>
    <name type="common">Pomegranate</name>
    <dbReference type="NCBI Taxonomy" id="22663"/>
    <lineage>
        <taxon>Eukaryota</taxon>
        <taxon>Viridiplantae</taxon>
        <taxon>Streptophyta</taxon>
        <taxon>Embryophyta</taxon>
        <taxon>Tracheophyta</taxon>
        <taxon>Spermatophyta</taxon>
        <taxon>Magnoliopsida</taxon>
        <taxon>eudicotyledons</taxon>
        <taxon>Gunneridae</taxon>
        <taxon>Pentapetalae</taxon>
        <taxon>rosids</taxon>
        <taxon>malvids</taxon>
        <taxon>Myrtales</taxon>
        <taxon>Lythraceae</taxon>
        <taxon>Punica</taxon>
    </lineage>
</organism>
<comment type="caution">
    <text evidence="2">The sequence shown here is derived from an EMBL/GenBank/DDBJ whole genome shotgun (WGS) entry which is preliminary data.</text>
</comment>
<dbReference type="PANTHER" id="PTHR32108">
    <property type="entry name" value="DNA-DIRECTED RNA POLYMERASE SUBUNIT ALPHA"/>
    <property type="match status" value="1"/>
</dbReference>
<evidence type="ECO:0000259" key="1">
    <source>
        <dbReference type="PROSITE" id="PS50174"/>
    </source>
</evidence>
<gene>
    <name evidence="2" type="ORF">CRG98_026429</name>
</gene>
<dbReference type="Proteomes" id="UP000233551">
    <property type="component" value="Unassembled WGS sequence"/>
</dbReference>
<dbReference type="GO" id="GO:0003676">
    <property type="term" value="F:nucleic acid binding"/>
    <property type="evidence" value="ECO:0007669"/>
    <property type="project" value="InterPro"/>
</dbReference>
<evidence type="ECO:0000313" key="2">
    <source>
        <dbReference type="EMBL" id="PKI53188.1"/>
    </source>
</evidence>
<evidence type="ECO:0000313" key="3">
    <source>
        <dbReference type="Proteomes" id="UP000233551"/>
    </source>
</evidence>
<reference evidence="2 3" key="1">
    <citation type="submission" date="2017-11" db="EMBL/GenBank/DDBJ databases">
        <title>De-novo sequencing of pomegranate (Punica granatum L.) genome.</title>
        <authorList>
            <person name="Akparov Z."/>
            <person name="Amiraslanov A."/>
            <person name="Hajiyeva S."/>
            <person name="Abbasov M."/>
            <person name="Kaur K."/>
            <person name="Hamwieh A."/>
            <person name="Solovyev V."/>
            <person name="Salamov A."/>
            <person name="Braich B."/>
            <person name="Kosarev P."/>
            <person name="Mahmoud A."/>
            <person name="Hajiyev E."/>
            <person name="Babayeva S."/>
            <person name="Izzatullayeva V."/>
            <person name="Mammadov A."/>
            <person name="Mammadov A."/>
            <person name="Sharifova S."/>
            <person name="Ojaghi J."/>
            <person name="Eynullazada K."/>
            <person name="Bayramov B."/>
            <person name="Abdulazimova A."/>
            <person name="Shahmuradov I."/>
        </authorList>
    </citation>
    <scope>NUCLEOTIDE SEQUENCE [LARGE SCALE GENOMIC DNA]</scope>
    <source>
        <strain evidence="3">cv. AG2017</strain>
        <tissue evidence="2">Leaf</tissue>
    </source>
</reference>
<protein>
    <recommendedName>
        <fullName evidence="1">G-patch domain-containing protein</fullName>
    </recommendedName>
</protein>
<dbReference type="Pfam" id="PF01585">
    <property type="entry name" value="G-patch"/>
    <property type="match status" value="1"/>
</dbReference>
<dbReference type="PANTHER" id="PTHR32108:SF9">
    <property type="entry name" value="REVERSE TRANSCRIPTASE RNASE H-LIKE DOMAIN-CONTAINING PROTEIN"/>
    <property type="match status" value="1"/>
</dbReference>
<proteinExistence type="predicted"/>